<dbReference type="InterPro" id="IPR004280">
    <property type="entry name" value="Herpes_UL95"/>
</dbReference>
<evidence type="ECO:0000313" key="3">
    <source>
        <dbReference type="Proteomes" id="UP000134313"/>
    </source>
</evidence>
<evidence type="ECO:0000313" key="1">
    <source>
        <dbReference type="EMBL" id="ADW24376.1"/>
    </source>
</evidence>
<evidence type="ECO:0000313" key="4">
    <source>
        <dbReference type="Proteomes" id="UP000164320"/>
    </source>
</evidence>
<reference evidence="3 4" key="1">
    <citation type="journal article" date="2011" name="J. Virol.">
        <title>Identification and sequencing of a novel rodent gammaherpesvirus that establishes acute and latent infection in laboratory mice.</title>
        <authorList>
            <person name="Loh J."/>
            <person name="Zhao G."/>
            <person name="Nelson C.A."/>
            <person name="Coder P."/>
            <person name="Droit L."/>
            <person name="Handley S.A."/>
            <person name="Johnson L.S."/>
            <person name="Vachharajani P."/>
            <person name="Guzman H."/>
            <person name="Tesh R.B."/>
            <person name="Wang D."/>
            <person name="Fremont D.H."/>
            <person name="Virgin H.W."/>
        </authorList>
    </citation>
    <scope>NUCLEOTIDE SEQUENCE [LARGE SCALE GENOMIC DNA]</scope>
</reference>
<dbReference type="Proteomes" id="UP000164320">
    <property type="component" value="Genome"/>
</dbReference>
<proteinExistence type="predicted"/>
<dbReference type="EMBL" id="HQ221963">
    <property type="protein sequence ID" value="ADW24376.1"/>
    <property type="molecule type" value="Genomic_DNA"/>
</dbReference>
<evidence type="ECO:0008006" key="5">
    <source>
        <dbReference type="Google" id="ProtNLM"/>
    </source>
</evidence>
<organism evidence="1 3">
    <name type="scientific">Cricetid gammaherpesvirus 2</name>
    <dbReference type="NCBI Taxonomy" id="1605972"/>
    <lineage>
        <taxon>Viruses</taxon>
        <taxon>Duplodnaviria</taxon>
        <taxon>Heunggongvirae</taxon>
        <taxon>Peploviricota</taxon>
        <taxon>Herviviricetes</taxon>
        <taxon>Herpesvirales</taxon>
        <taxon>Orthoherpesviridae</taxon>
        <taxon>Gammaherpesvirinae</taxon>
        <taxon>Rhadinovirus</taxon>
        <taxon>Rhadinovirus cricetidgamma2</taxon>
    </lineage>
</organism>
<dbReference type="OrthoDB" id="9587at10239"/>
<dbReference type="Pfam" id="PF03038">
    <property type="entry name" value="Herpes_UL95"/>
    <property type="match status" value="1"/>
</dbReference>
<accession>E9M5L8</accession>
<evidence type="ECO:0000313" key="2">
    <source>
        <dbReference type="EMBL" id="ADW24458.1"/>
    </source>
</evidence>
<dbReference type="KEGG" id="vg:10192226"/>
<dbReference type="Proteomes" id="UP000134313">
    <property type="component" value="Segment"/>
</dbReference>
<keyword evidence="3" id="KW-1185">Reference proteome</keyword>
<gene>
    <name evidence="2" type="ORF">RHVP-L.34</name>
    <name evidence="1" type="ORF">RHVP.34</name>
</gene>
<sequence>MTDLNNLICSRDPALERTFKKCISLALQMGNNLPGQFRVIETPINSFLLVGDALPKEVLSYMKTNTCDSLDFSTLSLPRVTKLTEPEDTATNPEIKQYQLKEEPPYKCIQASPENGLIYHLQAWTAAMGYQLDQLIKKVIELTAIPENWTAVLPVDPVACMWLLFCGPKSFCEEMCCMSEILLGVRGPILLPPHMYHPEISISSFLNFLCQYVKHLYKDFTERIESPGIDRRATECLARIQTLEETDVFLTRCCLFCHLYRQNHMVSQGTCGSATCIILAPPGHTFLAQTIRVAVTEHKKDCTLLPTYDLTLLANYFKDTYGAQNCIKEVDWDSI</sequence>
<name>E9M5L8_9GAMA</name>
<dbReference type="EMBL" id="HQ698924">
    <property type="protein sequence ID" value="ADW24458.1"/>
    <property type="molecule type" value="Genomic_DNA"/>
</dbReference>
<protein>
    <recommendedName>
        <fullName evidence="5">Protein UL95</fullName>
    </recommendedName>
</protein>
<dbReference type="GeneID" id="10192226"/>
<dbReference type="RefSeq" id="YP_004207871.1">
    <property type="nucleotide sequence ID" value="NC_015049.1"/>
</dbReference>